<feature type="coiled-coil region" evidence="11">
    <location>
        <begin position="829"/>
        <end position="932"/>
    </location>
</feature>
<dbReference type="SUPFAM" id="SSF75553">
    <property type="entry name" value="Smc hinge domain"/>
    <property type="match status" value="1"/>
</dbReference>
<comment type="similarity">
    <text evidence="3">Belongs to the SMC family. SMC1 subfamily.</text>
</comment>
<dbReference type="Pfam" id="PF06470">
    <property type="entry name" value="SMC_hinge"/>
    <property type="match status" value="1"/>
</dbReference>
<dbReference type="Pfam" id="PF02463">
    <property type="entry name" value="SMC_N"/>
    <property type="match status" value="1"/>
</dbReference>
<dbReference type="CDD" id="cd03275">
    <property type="entry name" value="ABC_SMC1_euk"/>
    <property type="match status" value="2"/>
</dbReference>
<evidence type="ECO:0000256" key="8">
    <source>
        <dbReference type="ARBA" id="ARBA00023242"/>
    </source>
</evidence>
<keyword evidence="7 11" id="KW-0175">Coiled coil</keyword>
<dbReference type="InterPro" id="IPR036277">
    <property type="entry name" value="SMC_hinge_sf"/>
</dbReference>
<evidence type="ECO:0000256" key="5">
    <source>
        <dbReference type="ARBA" id="ARBA00022618"/>
    </source>
</evidence>
<dbReference type="GO" id="GO:0005524">
    <property type="term" value="F:ATP binding"/>
    <property type="evidence" value="ECO:0007669"/>
    <property type="project" value="InterPro"/>
</dbReference>
<keyword evidence="9" id="KW-0131">Cell cycle</keyword>
<dbReference type="Gene3D" id="3.40.50.300">
    <property type="entry name" value="P-loop containing nucleotide triphosphate hydrolases"/>
    <property type="match status" value="2"/>
</dbReference>
<organism evidence="14 15">
    <name type="scientific">Stemphylium lycopersici</name>
    <name type="common">Tomato gray leaf spot disease fungus</name>
    <name type="synonym">Thyrospora lycopersici</name>
    <dbReference type="NCBI Taxonomy" id="183478"/>
    <lineage>
        <taxon>Eukaryota</taxon>
        <taxon>Fungi</taxon>
        <taxon>Dikarya</taxon>
        <taxon>Ascomycota</taxon>
        <taxon>Pezizomycotina</taxon>
        <taxon>Dothideomycetes</taxon>
        <taxon>Pleosporomycetidae</taxon>
        <taxon>Pleosporales</taxon>
        <taxon>Pleosporineae</taxon>
        <taxon>Pleosporaceae</taxon>
        <taxon>Stemphylium</taxon>
    </lineage>
</organism>
<dbReference type="PIRSF" id="PIRSF005719">
    <property type="entry name" value="SMC"/>
    <property type="match status" value="1"/>
</dbReference>
<feature type="compositionally biased region" description="Polar residues" evidence="12">
    <location>
        <begin position="221"/>
        <end position="231"/>
    </location>
</feature>
<dbReference type="GO" id="GO:0008278">
    <property type="term" value="C:cohesin complex"/>
    <property type="evidence" value="ECO:0007669"/>
    <property type="project" value="InterPro"/>
</dbReference>
<dbReference type="InterPro" id="IPR027417">
    <property type="entry name" value="P-loop_NTPase"/>
</dbReference>
<dbReference type="InterPro" id="IPR028468">
    <property type="entry name" value="Smc1_ABC"/>
</dbReference>
<feature type="region of interest" description="Disordered" evidence="12">
    <location>
        <begin position="330"/>
        <end position="354"/>
    </location>
</feature>
<dbReference type="GO" id="GO:0005634">
    <property type="term" value="C:nucleus"/>
    <property type="evidence" value="ECO:0007669"/>
    <property type="project" value="UniProtKB-SubCell"/>
</dbReference>
<dbReference type="Gene3D" id="1.20.1060.20">
    <property type="match status" value="1"/>
</dbReference>
<dbReference type="GO" id="GO:0007062">
    <property type="term" value="P:sister chromatid cohesion"/>
    <property type="evidence" value="ECO:0007669"/>
    <property type="project" value="InterPro"/>
</dbReference>
<dbReference type="GO" id="GO:0003677">
    <property type="term" value="F:DNA binding"/>
    <property type="evidence" value="ECO:0007669"/>
    <property type="project" value="TreeGrafter"/>
</dbReference>
<feature type="coiled-coil region" evidence="11">
    <location>
        <begin position="978"/>
        <end position="1072"/>
    </location>
</feature>
<keyword evidence="15" id="KW-1185">Reference proteome</keyword>
<evidence type="ECO:0000256" key="4">
    <source>
        <dbReference type="ARBA" id="ARBA00022454"/>
    </source>
</evidence>
<dbReference type="Gene3D" id="3.30.70.1620">
    <property type="match status" value="1"/>
</dbReference>
<dbReference type="InterPro" id="IPR010935">
    <property type="entry name" value="SMC_hinge"/>
</dbReference>
<dbReference type="EMBL" id="QGDH01000101">
    <property type="protein sequence ID" value="RAR07406.1"/>
    <property type="molecule type" value="Genomic_DNA"/>
</dbReference>
<evidence type="ECO:0000256" key="11">
    <source>
        <dbReference type="SAM" id="Coils"/>
    </source>
</evidence>
<keyword evidence="4" id="KW-0158">Chromosome</keyword>
<dbReference type="GO" id="GO:0051301">
    <property type="term" value="P:cell division"/>
    <property type="evidence" value="ECO:0007669"/>
    <property type="project" value="UniProtKB-KW"/>
</dbReference>
<evidence type="ECO:0000313" key="14">
    <source>
        <dbReference type="EMBL" id="RAR07406.1"/>
    </source>
</evidence>
<evidence type="ECO:0000256" key="6">
    <source>
        <dbReference type="ARBA" id="ARBA00022776"/>
    </source>
</evidence>
<proteinExistence type="inferred from homology"/>
<keyword evidence="5" id="KW-0132">Cell division</keyword>
<dbReference type="PANTHER" id="PTHR18937:SF12">
    <property type="entry name" value="STRUCTURAL MAINTENANCE OF CHROMOSOMES PROTEIN"/>
    <property type="match status" value="1"/>
</dbReference>
<feature type="region of interest" description="Disordered" evidence="12">
    <location>
        <begin position="196"/>
        <end position="231"/>
    </location>
</feature>
<evidence type="ECO:0000256" key="12">
    <source>
        <dbReference type="SAM" id="MobiDB-lite"/>
    </source>
</evidence>
<evidence type="ECO:0000256" key="7">
    <source>
        <dbReference type="ARBA" id="ARBA00023054"/>
    </source>
</evidence>
<protein>
    <recommendedName>
        <fullName evidence="10">Structural maintenance of chromosomes protein</fullName>
    </recommendedName>
</protein>
<dbReference type="SMART" id="SM00968">
    <property type="entry name" value="SMC_hinge"/>
    <property type="match status" value="1"/>
</dbReference>
<dbReference type="SUPFAM" id="SSF52540">
    <property type="entry name" value="P-loop containing nucleoside triphosphate hydrolases"/>
    <property type="match status" value="1"/>
</dbReference>
<evidence type="ECO:0000256" key="10">
    <source>
        <dbReference type="PIRNR" id="PIRNR005719"/>
    </source>
</evidence>
<dbReference type="InterPro" id="IPR024704">
    <property type="entry name" value="SMC"/>
</dbReference>
<name>A0A364MYM2_STELY</name>
<gene>
    <name evidence="14" type="ORF">DDE83_006516</name>
</gene>
<evidence type="ECO:0000256" key="2">
    <source>
        <dbReference type="ARBA" id="ARBA00004286"/>
    </source>
</evidence>
<feature type="region of interest" description="Disordered" evidence="12">
    <location>
        <begin position="805"/>
        <end position="824"/>
    </location>
</feature>
<evidence type="ECO:0000256" key="3">
    <source>
        <dbReference type="ARBA" id="ARBA00005597"/>
    </source>
</evidence>
<comment type="caution">
    <text evidence="14">The sequence shown here is derived from an EMBL/GenBank/DDBJ whole genome shotgun (WGS) entry which is preliminary data.</text>
</comment>
<comment type="subcellular location">
    <subcellularLocation>
        <location evidence="2">Chromosome</location>
    </subcellularLocation>
    <subcellularLocation>
        <location evidence="1 10">Nucleus</location>
    </subcellularLocation>
</comment>
<evidence type="ECO:0000259" key="13">
    <source>
        <dbReference type="SMART" id="SM00968"/>
    </source>
</evidence>
<evidence type="ECO:0000256" key="1">
    <source>
        <dbReference type="ARBA" id="ARBA00004123"/>
    </source>
</evidence>
<sequence>MARMGCIRGQEVTGSRGREVTREDGVDDVVDRALAFGPGFVTVGHRHMCRPGGCCPWASYGGRFDACPTRLRALHGHGHTIITSAWPAPRHPTRATTLTQRNHRFLVSRNSTAAMGKLVRLEIYNFKSYRGRHTLLFGDSYFTSIIGPNGSGKSNSMDAISFVLGVRSSHLRSDKLKDMVYRGRIIQEAKINADGTVTEADGDANGDANRNSNADSHENGDSQASSQQIDPQNAWVKAVFEDDAEQTHEWQRAITSSGSSEYRINNRVVSQKQYGDALEEHSILVKARNFLVFQGDVEKLATTAPEQLTLQVERISGSLEQKAEYDRLKEESEAATEDNAKHLHERRGINGELKTYQDQKAEADEYEKKLAERDEAVVTKNLWKLYLYQQVMEKARNKIASHQEELKEHKRSVEKYHQRHEAERQAEAKIRRDLTKTDRNTKAKEKEIEDASNELAPIDEKIRLSNETRRKYESRIDELRKKRDAEKKAVDKCQKDLDLVQRAEKKWEDDFRAAAQNQGRELSEQDLQEYGRLRSHVLKQTHGDQMQIDKLKREVDTDRDHVKNLQQSVDSHEKAIEKLNVDISQLEERQQASKTQTKELESARAAKQQELDRLRADRKQIEMQYYEKNQLLQEVLKQLSIVEGSRRESRKQQEARRTIERLKTRFGSEKVHGRYKDLITPKMQKYRKAIGRVLGHQMDTVIVDTEATAKSCIDYLKAERIGVMSFNPLDSIQIQAVDPQLKGMHEGMRLAIDCINYEPKHERAMTAACGNTMICNTEKLAKELRYSKRIEVKAVTLDGRVIGKGGTQTGGELDRDDDASEQQWDERSYQTLLDKKNRYEEELRALPKQDRQYTQEQTLEVELLDLQEQIARAKEEARALSRNMESVKKELAHHKSELKGVRPNYEKQAQRLQDREDELRRHQDTVNQVNDQVFSAFCQRLGYGSIRDYEAQQGTVQQEAAEKRLEFSKQRSRLQYLMKQVDSSLRGVEERLKQAEDEIQRKTADITELQAKQEELQSARDVLLAELETLQERRKGLEEKLAERVAAVKEARRALDQRNEKVKHVLKEVDEEDAKIKSSATNRYNVLKECRVNEIKIPLTEDSRPLTSLPMTDMPRPDADAMDIDEDPDATQIQPAEVDDYGIEVDFEELEEELKTGIVEILDSEDDHDERVQSQAGALLKAAESKLTDVITNLETDINKATPNMRAAERLAATETRLKAIDEAFAETRKRAAAAKKAFEEVKTKRYDLFMKAFNHISENIGGTYKDLTKSPQFPLGGQAYLDMEDSTEPYLAGLKYHAMPPLKRFRDMEHLSGGEKTIAALALLFAIHSYQPSPFFVLDEVDAALDNVNVSRVAKYVREHASPGMQFIVISLKAGFFQESETLVGVMRDQGKMTSKYLSLDLRRYQPA</sequence>
<feature type="domain" description="SMC hinge" evidence="13">
    <location>
        <begin position="669"/>
        <end position="785"/>
    </location>
</feature>
<evidence type="ECO:0000313" key="15">
    <source>
        <dbReference type="Proteomes" id="UP000249619"/>
    </source>
</evidence>
<dbReference type="Proteomes" id="UP000249619">
    <property type="component" value="Unassembled WGS sequence"/>
</dbReference>
<accession>A0A364MYM2</accession>
<keyword evidence="8 10" id="KW-0539">Nucleus</keyword>
<reference evidence="15" key="1">
    <citation type="submission" date="2018-05" db="EMBL/GenBank/DDBJ databases">
        <title>Draft genome sequence of Stemphylium lycopersici strain CIDEFI 213.</title>
        <authorList>
            <person name="Medina R."/>
            <person name="Franco M.E.E."/>
            <person name="Lucentini C.G."/>
            <person name="Saparrat M.C.N."/>
            <person name="Balatti P.A."/>
        </authorList>
    </citation>
    <scope>NUCLEOTIDE SEQUENCE [LARGE SCALE GENOMIC DNA]</scope>
    <source>
        <strain evidence="15">CIDEFI 213</strain>
    </source>
</reference>
<feature type="region of interest" description="Disordered" evidence="12">
    <location>
        <begin position="589"/>
        <end position="611"/>
    </location>
</feature>
<keyword evidence="6" id="KW-0498">Mitosis</keyword>
<evidence type="ECO:0000256" key="9">
    <source>
        <dbReference type="ARBA" id="ARBA00023306"/>
    </source>
</evidence>
<dbReference type="PANTHER" id="PTHR18937">
    <property type="entry name" value="STRUCTURAL MAINTENANCE OF CHROMOSOMES SMC FAMILY MEMBER"/>
    <property type="match status" value="1"/>
</dbReference>
<dbReference type="InterPro" id="IPR003395">
    <property type="entry name" value="RecF/RecN/SMC_N"/>
</dbReference>
<dbReference type="Gene3D" id="1.10.287.1490">
    <property type="match status" value="1"/>
</dbReference>
<dbReference type="STRING" id="183478.A0A364MYM2"/>
<dbReference type="GO" id="GO:0016887">
    <property type="term" value="F:ATP hydrolysis activity"/>
    <property type="evidence" value="ECO:0007669"/>
    <property type="project" value="InterPro"/>
</dbReference>